<evidence type="ECO:0000313" key="2">
    <source>
        <dbReference type="EMBL" id="KAK3796948.1"/>
    </source>
</evidence>
<organism evidence="2 3">
    <name type="scientific">Elysia crispata</name>
    <name type="common">lettuce slug</name>
    <dbReference type="NCBI Taxonomy" id="231223"/>
    <lineage>
        <taxon>Eukaryota</taxon>
        <taxon>Metazoa</taxon>
        <taxon>Spiralia</taxon>
        <taxon>Lophotrochozoa</taxon>
        <taxon>Mollusca</taxon>
        <taxon>Gastropoda</taxon>
        <taxon>Heterobranchia</taxon>
        <taxon>Euthyneura</taxon>
        <taxon>Panpulmonata</taxon>
        <taxon>Sacoglossa</taxon>
        <taxon>Placobranchoidea</taxon>
        <taxon>Plakobranchidae</taxon>
        <taxon>Elysia</taxon>
    </lineage>
</organism>
<sequence length="270" mass="30552">MSKISNKKVTFKEKRNHQSKGGQEWRVNVEEEPYITLNNPSHSCPYEVPPNAKFNNPCLVEQCEGTQSPKYSKHLKKALPCTQGLPDKSLKGESPMPREDVSKKICPNRKGVRSNAITCPPNTDPSKKPENPARRYYDGISAAQLLTDKLKEMVIEEEFRKETSTMRQQLFKYRGICGTLGNPVFTSTPVAPPEYQAKLPIRRVPGHPQPVRQHPMYCTTSAEYGSSESYLESTPISFHPNDQSFTIKRAIGGPYEDAHLTTELDKDPMW</sequence>
<feature type="region of interest" description="Disordered" evidence="1">
    <location>
        <begin position="82"/>
        <end position="133"/>
    </location>
</feature>
<reference evidence="2" key="1">
    <citation type="journal article" date="2023" name="G3 (Bethesda)">
        <title>A reference genome for the long-term kleptoplast-retaining sea slug Elysia crispata morphotype clarki.</title>
        <authorList>
            <person name="Eastman K.E."/>
            <person name="Pendleton A.L."/>
            <person name="Shaikh M.A."/>
            <person name="Suttiyut T."/>
            <person name="Ogas R."/>
            <person name="Tomko P."/>
            <person name="Gavelis G."/>
            <person name="Widhalm J.R."/>
            <person name="Wisecaver J.H."/>
        </authorList>
    </citation>
    <scope>NUCLEOTIDE SEQUENCE</scope>
    <source>
        <strain evidence="2">ECLA1</strain>
    </source>
</reference>
<gene>
    <name evidence="2" type="ORF">RRG08_032250</name>
</gene>
<feature type="compositionally biased region" description="Basic and acidic residues" evidence="1">
    <location>
        <begin position="88"/>
        <end position="103"/>
    </location>
</feature>
<comment type="caution">
    <text evidence="2">The sequence shown here is derived from an EMBL/GenBank/DDBJ whole genome shotgun (WGS) entry which is preliminary data.</text>
</comment>
<keyword evidence="3" id="KW-1185">Reference proteome</keyword>
<accession>A0AAE1E8N5</accession>
<evidence type="ECO:0000256" key="1">
    <source>
        <dbReference type="SAM" id="MobiDB-lite"/>
    </source>
</evidence>
<proteinExistence type="predicted"/>
<protein>
    <submittedName>
        <fullName evidence="2">Uncharacterized protein</fullName>
    </submittedName>
</protein>
<name>A0AAE1E8N5_9GAST</name>
<dbReference type="Proteomes" id="UP001283361">
    <property type="component" value="Unassembled WGS sequence"/>
</dbReference>
<dbReference type="AlphaFoldDB" id="A0AAE1E8N5"/>
<feature type="region of interest" description="Disordered" evidence="1">
    <location>
        <begin position="1"/>
        <end position="27"/>
    </location>
</feature>
<evidence type="ECO:0000313" key="3">
    <source>
        <dbReference type="Proteomes" id="UP001283361"/>
    </source>
</evidence>
<dbReference type="EMBL" id="JAWDGP010000828">
    <property type="protein sequence ID" value="KAK3796948.1"/>
    <property type="molecule type" value="Genomic_DNA"/>
</dbReference>